<gene>
    <name evidence="1" type="ORF">KL86DES1_21471</name>
</gene>
<organism evidence="1">
    <name type="scientific">uncultured Desulfovibrio sp</name>
    <dbReference type="NCBI Taxonomy" id="167968"/>
    <lineage>
        <taxon>Bacteria</taxon>
        <taxon>Pseudomonadati</taxon>
        <taxon>Thermodesulfobacteriota</taxon>
        <taxon>Desulfovibrionia</taxon>
        <taxon>Desulfovibrionales</taxon>
        <taxon>Desulfovibrionaceae</taxon>
        <taxon>Desulfovibrio</taxon>
        <taxon>environmental samples</taxon>
    </lineage>
</organism>
<accession>A0A212L873</accession>
<reference evidence="1" key="1">
    <citation type="submission" date="2016-08" db="EMBL/GenBank/DDBJ databases">
        <authorList>
            <person name="Seilhamer J.J."/>
        </authorList>
    </citation>
    <scope>NUCLEOTIDE SEQUENCE</scope>
    <source>
        <strain evidence="1">86-1</strain>
    </source>
</reference>
<protein>
    <submittedName>
        <fullName evidence="1">Uncharacterized protein</fullName>
    </submittedName>
</protein>
<dbReference type="EMBL" id="FMJC01000002">
    <property type="protein sequence ID" value="SCM73705.1"/>
    <property type="molecule type" value="Genomic_DNA"/>
</dbReference>
<evidence type="ECO:0000313" key="1">
    <source>
        <dbReference type="EMBL" id="SCM73705.1"/>
    </source>
</evidence>
<proteinExistence type="predicted"/>
<name>A0A212L873_9BACT</name>
<sequence length="61" mass="6568">MYYNMLKLNIILDSSVLVAPKVAPFFIRCGTGESVADAAPSIRVVCNRALCPSTIQILPVS</sequence>
<dbReference type="AlphaFoldDB" id="A0A212L873"/>